<feature type="region of interest" description="Disordered" evidence="1">
    <location>
        <begin position="501"/>
        <end position="549"/>
    </location>
</feature>
<evidence type="ECO:0000313" key="4">
    <source>
        <dbReference type="EMBL" id="KAA8826957.1"/>
    </source>
</evidence>
<keyword evidence="3" id="KW-0732">Signal</keyword>
<dbReference type="EMBL" id="RZUH01000009">
    <property type="protein sequence ID" value="KAA8826957.1"/>
    <property type="molecule type" value="Genomic_DNA"/>
</dbReference>
<accession>A0A5M9ZH66</accession>
<evidence type="ECO:0000313" key="5">
    <source>
        <dbReference type="Proteomes" id="UP000410049"/>
    </source>
</evidence>
<protein>
    <submittedName>
        <fullName evidence="4">Uncharacterized protein</fullName>
    </submittedName>
</protein>
<dbReference type="Proteomes" id="UP000410049">
    <property type="component" value="Unassembled WGS sequence"/>
</dbReference>
<keyword evidence="2" id="KW-0812">Transmembrane</keyword>
<evidence type="ECO:0000256" key="1">
    <source>
        <dbReference type="SAM" id="MobiDB-lite"/>
    </source>
</evidence>
<feature type="chain" id="PRO_5024277631" evidence="3">
    <location>
        <begin position="29"/>
        <end position="628"/>
    </location>
</feature>
<keyword evidence="2" id="KW-1133">Transmembrane helix</keyword>
<dbReference type="AlphaFoldDB" id="A0A5M9ZH66"/>
<comment type="caution">
    <text evidence="4">The sequence shown here is derived from an EMBL/GenBank/DDBJ whole genome shotgun (WGS) entry which is preliminary data.</text>
</comment>
<feature type="transmembrane region" description="Helical" evidence="2">
    <location>
        <begin position="598"/>
        <end position="619"/>
    </location>
</feature>
<dbReference type="RefSeq" id="WP_150379913.1">
    <property type="nucleotide sequence ID" value="NZ_RZUH01000009.1"/>
</dbReference>
<feature type="signal peptide" evidence="3">
    <location>
        <begin position="1"/>
        <end position="28"/>
    </location>
</feature>
<gene>
    <name evidence="4" type="ORF">EMO91_10525</name>
</gene>
<feature type="compositionally biased region" description="Basic and acidic residues" evidence="1">
    <location>
        <begin position="522"/>
        <end position="549"/>
    </location>
</feature>
<sequence length="628" mass="64922">MLNPILRKTAAALAALAALAVPSGAAWAVDAAPTAGDGTAVADVNRPDITVPTTMIGSGRTAHDLGLVGPFTARWQPDDAKDAKLELKAGDYTGTASEAGAVSFTDKDGKAVDHMEASDNTMVTVTGHGVLTFTDWTAPDAKAIEIAGGATQAVSGQFRELGITETGDYTVAVVPNAKDGSIDATLGDATLTYKGGLSGKSFTLTRKGAQSANNVVRISPDGVYNVAGGSITLTPTDEQPIWNSDGGGTDSVKPGQPINYDLSEWKGFIGNNLGIHLIKGYGVLPTGTYKAQFIPAADDDSETLDLGLTRKVTIADQGAPDHLGAPDTTGLTRESLPLAARDHDVTGTPDERTLTLGYMDLLDFGDLRKGTVELTPITLDGANPDQKPDQDKRTRYDFDLGQIRNIDGTTATATLGIIPTDDANAQLPVAKVSADGKSRTKADAFTGVKPGTYTITYTPKTDETLTGEYYAKTATTDGLFNAAPDAKGLNFEIAGKADATDAKTPDANTDAGVAPAAEIPTDADKTDTTDGDRTPTDGDKTDTADKAKTPTEQTVTVAKDGVLYLKAGEGMGVAHLVESDKPDTAKPDDTGEKLADTGVTAVAALAAVAAASTLTAAGLQLRRRHADR</sequence>
<evidence type="ECO:0000256" key="3">
    <source>
        <dbReference type="SAM" id="SignalP"/>
    </source>
</evidence>
<proteinExistence type="predicted"/>
<keyword evidence="2" id="KW-0472">Membrane</keyword>
<name>A0A5M9ZH66_9BIFI</name>
<organism evidence="4 5">
    <name type="scientific">Bifidobacterium myosotis</name>
    <dbReference type="NCBI Taxonomy" id="1630166"/>
    <lineage>
        <taxon>Bacteria</taxon>
        <taxon>Bacillati</taxon>
        <taxon>Actinomycetota</taxon>
        <taxon>Actinomycetes</taxon>
        <taxon>Bifidobacteriales</taxon>
        <taxon>Bifidobacteriaceae</taxon>
        <taxon>Bifidobacterium</taxon>
    </lineage>
</organism>
<reference evidence="4 5" key="1">
    <citation type="journal article" date="2019" name="Syst. Appl. Microbiol.">
        <title>Characterization of Bifidobacterium species in feaces of the Egyptian fruit bat: Description of B. vespertilionis sp. nov. and B. rousetti sp. nov.</title>
        <authorList>
            <person name="Modesto M."/>
            <person name="Satti M."/>
            <person name="Watanabe K."/>
            <person name="Puglisi E."/>
            <person name="Morelli L."/>
            <person name="Huang C.-H."/>
            <person name="Liou J.-S."/>
            <person name="Miyashita M."/>
            <person name="Tamura T."/>
            <person name="Saito S."/>
            <person name="Mori K."/>
            <person name="Huang L."/>
            <person name="Sciavilla P."/>
            <person name="Sandri C."/>
            <person name="Spiezio C."/>
            <person name="Vitali F."/>
            <person name="Cavalieri D."/>
            <person name="Perpetuini G."/>
            <person name="Tofalo R."/>
            <person name="Bonetti A."/>
            <person name="Arita M."/>
            <person name="Mattarelli P."/>
        </authorList>
    </citation>
    <scope>NUCLEOTIDE SEQUENCE [LARGE SCALE GENOMIC DNA]</scope>
    <source>
        <strain evidence="4 5">RST17</strain>
    </source>
</reference>
<evidence type="ECO:0000256" key="2">
    <source>
        <dbReference type="SAM" id="Phobius"/>
    </source>
</evidence>